<accession>A0A8H4PF26</accession>
<dbReference type="EMBL" id="JAADYS010000387">
    <property type="protein sequence ID" value="KAF4470160.1"/>
    <property type="molecule type" value="Genomic_DNA"/>
</dbReference>
<dbReference type="GO" id="GO:0005871">
    <property type="term" value="C:kinesin complex"/>
    <property type="evidence" value="ECO:0007669"/>
    <property type="project" value="InterPro"/>
</dbReference>
<dbReference type="Gene3D" id="3.40.50.300">
    <property type="entry name" value="P-loop containing nucleotide triphosphate hydrolases"/>
    <property type="match status" value="1"/>
</dbReference>
<name>A0A8H4PF26_9HYPO</name>
<dbReference type="Gene3D" id="1.25.40.10">
    <property type="entry name" value="Tetratricopeptide repeat domain"/>
    <property type="match status" value="2"/>
</dbReference>
<comment type="similarity">
    <text evidence="2">Belongs to the kinesin light chain family.</text>
</comment>
<feature type="compositionally biased region" description="Polar residues" evidence="10">
    <location>
        <begin position="325"/>
        <end position="344"/>
    </location>
</feature>
<dbReference type="InterPro" id="IPR002151">
    <property type="entry name" value="Kinesin_light"/>
</dbReference>
<evidence type="ECO:0000256" key="9">
    <source>
        <dbReference type="ARBA" id="ARBA00023212"/>
    </source>
</evidence>
<evidence type="ECO:0000256" key="5">
    <source>
        <dbReference type="ARBA" id="ARBA00022737"/>
    </source>
</evidence>
<dbReference type="SUPFAM" id="SSF52540">
    <property type="entry name" value="P-loop containing nucleoside triphosphate hydrolases"/>
    <property type="match status" value="1"/>
</dbReference>
<dbReference type="InterPro" id="IPR011990">
    <property type="entry name" value="TPR-like_helical_dom_sf"/>
</dbReference>
<keyword evidence="3" id="KW-0963">Cytoplasm</keyword>
<evidence type="ECO:0000256" key="7">
    <source>
        <dbReference type="ARBA" id="ARBA00023054"/>
    </source>
</evidence>
<evidence type="ECO:0000256" key="1">
    <source>
        <dbReference type="ARBA" id="ARBA00004245"/>
    </source>
</evidence>
<dbReference type="GO" id="GO:0019894">
    <property type="term" value="F:kinesin binding"/>
    <property type="evidence" value="ECO:0007669"/>
    <property type="project" value="TreeGrafter"/>
</dbReference>
<evidence type="ECO:0000256" key="8">
    <source>
        <dbReference type="ARBA" id="ARBA00023175"/>
    </source>
</evidence>
<dbReference type="Pfam" id="PF13374">
    <property type="entry name" value="TPR_10"/>
    <property type="match status" value="1"/>
</dbReference>
<keyword evidence="9" id="KW-0206">Cytoskeleton</keyword>
<keyword evidence="8" id="KW-0505">Motor protein</keyword>
<evidence type="ECO:0000256" key="3">
    <source>
        <dbReference type="ARBA" id="ARBA00022490"/>
    </source>
</evidence>
<feature type="compositionally biased region" description="Basic and acidic residues" evidence="10">
    <location>
        <begin position="313"/>
        <end position="323"/>
    </location>
</feature>
<evidence type="ECO:0000256" key="4">
    <source>
        <dbReference type="ARBA" id="ARBA00022701"/>
    </source>
</evidence>
<evidence type="ECO:0000256" key="6">
    <source>
        <dbReference type="ARBA" id="ARBA00022803"/>
    </source>
</evidence>
<dbReference type="OrthoDB" id="5986190at2759"/>
<keyword evidence="7" id="KW-0175">Coiled coil</keyword>
<protein>
    <submittedName>
        <fullName evidence="11">Kinesin light chain</fullName>
    </submittedName>
</protein>
<keyword evidence="5" id="KW-0677">Repeat</keyword>
<sequence length="1742" mass="197916">MKASASTPGGRDDRTEAEPGDQQKISSDIRDRTKSCMALFEECQGFPLLSEGEWVDKMAAEFNWWSLGIGAAKSGHSSLDYRVQPREDVKSTVVALLDSLAVSLKNSIKFGDRFATGSAIPSIQVGDVKGKQPEIAMSNTPGRLSAEQESELHEQRYYIKTTVQFLIRISAAIRKAGTKFRHERADKRLEKRQSELAEFRLYLLNLVLMSSTKNRLLNHLISLQDTANEPIWTKTRIFLKTYFTDIQRLGPIQDRLIRANITRRNRFEVYIEEYHQRLQNHGRLLKSTEPPGVSESPPLQQDHRPTSATAQAREPKPQREKRAVFSQSPSKPRTTVPSTHSATKIGSFVMPRRPQEQETRSVSTKVSQGAIKQDYPNCPAAEGETFWCPYCAQLLDSSYSGSNNKRWRGHLAEDLSPYVCVYQNCDNPDEMYVTTAEWKKHIKERHGQDRWICDPCWLDSDDPGQYEFSCQDDWFEHTITEHQDEVEEDDLLDLAEASQRTVVPPVICPLCHEDTALLDPETDNHLAEHLHSFALQALPWEPLTADDDTPVSVGPNIGRAFPLEDAEDFSDESEEVAYNISDLSSHIEATRRFCVKLTEWKPLTSLLVPVDLLNEVTEALQHLSHRFTSYHSYLKHDIAVCLTRFNRIFQTLKESDAGVGSLDPKDLEFLVADITEGLESLDLITSSGNRNLPADFTVRVIPFERNEDFVPRPELSQQLDELLATSSELRAVALWGIGGSGKTQMALHYAYRRSEDEECSVFWVNAASDQTLVRSFRLIAGVLGLDDNLDDTTLLAAVKQHIELRQVWVLILDNVNDLSLFGTEPTAENSKNYEKYLPRSSGGTLLWTTQDRNIARSLVMSNQSLEVGQMTLGEATTLFLNIRNSPSTIDEETMAALWKQMDGLALGIVQAGAVVRRGRVSPEELLKGIEEDKMCWDILEEDDPDPRLRLAYSTSLSETYMLAIRHVRQENGMAYRILAVIAYLDPETIWPEIIAAICMEISENPAHVPSDLQVEQALECLMRSTMISTPQVEDGVEPQVYTTHRIMQSVVRERLIYENASERISHGKNLGEEGEAYFSGIALRVISDLFPSPRSETLTLCERYVPHVMRVSEWAHASGKEIEIVKLLDRVAEYFEQRENWTEKESVCSRILELWRHILGEKHPDTIKSMWGLGSTYHAQASFDKAEDFMVEVLDLQQQVLGERHPDTIWTMAYLAANYQHQDKYTEAETVGKQALHLQREVLGNRHLDTISSMTSLAATYQHRRQYEKAEALGLEAFELQEELLGHEHPDTINTMSSLAATYQHMGLFEEAEAFGLRAFDLHEDVLGEEHPDTMWSMASLAMIYNAQGQVDVAQEHGTRALSVHQKVLGEKHPDTLHAMHNLALIWDKSNQLDDALRLMRECFELRRLVLGPDHLSTRASGERLAELRWKSWSSRPQIRHVVSQTDEGGREKERAECSIGYDTSGSYAYLVVIEPKNANSQGSLSHFVDGWQCRCQFRQNGERTFRYSDEWDGLDIKKTYLLETGISSFWRLAIILNLTLPPQIKSIYAAKIFSIFIMPYLDQKLSQMQLDVDDWASLTVPKSSSSRIAIPSFLTDQAVRDILREIAMDQLVDQQSKYFVESCLEIITPKDKEFLALFRWHIESVHLNGKPTIPVLPHIVSPSLRGTLIADLLSCRSWGLVNDEDWNNITNDWSRNANMVFVSLVSIFNATDGADLGQQRLRLTICLVANYMGTEIRTWDE</sequence>
<dbReference type="InterPro" id="IPR027417">
    <property type="entry name" value="P-loop_NTPase"/>
</dbReference>
<feature type="region of interest" description="Disordered" evidence="10">
    <location>
        <begin position="1"/>
        <end position="28"/>
    </location>
</feature>
<proteinExistence type="inferred from homology"/>
<keyword evidence="4" id="KW-0493">Microtubule</keyword>
<dbReference type="PANTHER" id="PTHR45783:SF3">
    <property type="entry name" value="KINESIN LIGHT CHAIN"/>
    <property type="match status" value="1"/>
</dbReference>
<dbReference type="Pfam" id="PF13424">
    <property type="entry name" value="TPR_12"/>
    <property type="match status" value="3"/>
</dbReference>
<dbReference type="Proteomes" id="UP000554235">
    <property type="component" value="Unassembled WGS sequence"/>
</dbReference>
<keyword evidence="6" id="KW-0802">TPR repeat</keyword>
<dbReference type="GO" id="GO:0005874">
    <property type="term" value="C:microtubule"/>
    <property type="evidence" value="ECO:0007669"/>
    <property type="project" value="UniProtKB-KW"/>
</dbReference>
<dbReference type="GO" id="GO:0005737">
    <property type="term" value="C:cytoplasm"/>
    <property type="evidence" value="ECO:0007669"/>
    <property type="project" value="TreeGrafter"/>
</dbReference>
<evidence type="ECO:0000313" key="12">
    <source>
        <dbReference type="Proteomes" id="UP000554235"/>
    </source>
</evidence>
<reference evidence="11 12" key="1">
    <citation type="submission" date="2020-01" db="EMBL/GenBank/DDBJ databases">
        <title>Identification and distribution of gene clusters putatively required for synthesis of sphingolipid metabolism inhibitors in phylogenetically diverse species of the filamentous fungus Fusarium.</title>
        <authorList>
            <person name="Kim H.-S."/>
            <person name="Busman M."/>
            <person name="Brown D.W."/>
            <person name="Divon H."/>
            <person name="Uhlig S."/>
            <person name="Proctor R.H."/>
        </authorList>
    </citation>
    <scope>NUCLEOTIDE SEQUENCE [LARGE SCALE GENOMIC DNA]</scope>
    <source>
        <strain evidence="11 12">NRRL 20459</strain>
    </source>
</reference>
<dbReference type="SUPFAM" id="SSF48452">
    <property type="entry name" value="TPR-like"/>
    <property type="match status" value="2"/>
</dbReference>
<feature type="region of interest" description="Disordered" evidence="10">
    <location>
        <begin position="285"/>
        <end position="368"/>
    </location>
</feature>
<keyword evidence="12" id="KW-1185">Reference proteome</keyword>
<dbReference type="InterPro" id="IPR019734">
    <property type="entry name" value="TPR_rpt"/>
</dbReference>
<dbReference type="PANTHER" id="PTHR45783">
    <property type="entry name" value="KINESIN LIGHT CHAIN"/>
    <property type="match status" value="1"/>
</dbReference>
<evidence type="ECO:0000313" key="11">
    <source>
        <dbReference type="EMBL" id="KAF4470160.1"/>
    </source>
</evidence>
<comment type="caution">
    <text evidence="11">The sequence shown here is derived from an EMBL/GenBank/DDBJ whole genome shotgun (WGS) entry which is preliminary data.</text>
</comment>
<comment type="subcellular location">
    <subcellularLocation>
        <location evidence="1">Cytoplasm</location>
        <location evidence="1">Cytoskeleton</location>
    </subcellularLocation>
</comment>
<organism evidence="11 12">
    <name type="scientific">Fusarium albosuccineum</name>
    <dbReference type="NCBI Taxonomy" id="1237068"/>
    <lineage>
        <taxon>Eukaryota</taxon>
        <taxon>Fungi</taxon>
        <taxon>Dikarya</taxon>
        <taxon>Ascomycota</taxon>
        <taxon>Pezizomycotina</taxon>
        <taxon>Sordariomycetes</taxon>
        <taxon>Hypocreomycetidae</taxon>
        <taxon>Hypocreales</taxon>
        <taxon>Nectriaceae</taxon>
        <taxon>Fusarium</taxon>
        <taxon>Fusarium decemcellulare species complex</taxon>
    </lineage>
</organism>
<evidence type="ECO:0000256" key="10">
    <source>
        <dbReference type="SAM" id="MobiDB-lite"/>
    </source>
</evidence>
<gene>
    <name evidence="11" type="ORF">FALBO_2935</name>
</gene>
<dbReference type="GO" id="GO:0007018">
    <property type="term" value="P:microtubule-based movement"/>
    <property type="evidence" value="ECO:0007669"/>
    <property type="project" value="TreeGrafter"/>
</dbReference>
<dbReference type="SMART" id="SM00028">
    <property type="entry name" value="TPR"/>
    <property type="match status" value="6"/>
</dbReference>
<evidence type="ECO:0000256" key="2">
    <source>
        <dbReference type="ARBA" id="ARBA00009622"/>
    </source>
</evidence>